<evidence type="ECO:0000256" key="3">
    <source>
        <dbReference type="SAM" id="MobiDB-lite"/>
    </source>
</evidence>
<dbReference type="SUPFAM" id="SSF48403">
    <property type="entry name" value="Ankyrin repeat"/>
    <property type="match status" value="1"/>
</dbReference>
<dbReference type="PANTHER" id="PTHR10039">
    <property type="entry name" value="AMELOGENIN"/>
    <property type="match status" value="1"/>
</dbReference>
<feature type="compositionally biased region" description="Polar residues" evidence="3">
    <location>
        <begin position="22"/>
        <end position="40"/>
    </location>
</feature>
<dbReference type="InterPro" id="IPR027417">
    <property type="entry name" value="P-loop_NTPase"/>
</dbReference>
<feature type="compositionally biased region" description="Basic residues" evidence="3">
    <location>
        <begin position="1"/>
        <end position="15"/>
    </location>
</feature>
<feature type="domain" description="Nephrocystin 3-like N-terminal" evidence="5">
    <location>
        <begin position="365"/>
        <end position="530"/>
    </location>
</feature>
<dbReference type="STRING" id="97972.A0A2V1DFA0"/>
<organism evidence="6 7">
    <name type="scientific">Periconia macrospinosa</name>
    <dbReference type="NCBI Taxonomy" id="97972"/>
    <lineage>
        <taxon>Eukaryota</taxon>
        <taxon>Fungi</taxon>
        <taxon>Dikarya</taxon>
        <taxon>Ascomycota</taxon>
        <taxon>Pezizomycotina</taxon>
        <taxon>Dothideomycetes</taxon>
        <taxon>Pleosporomycetidae</taxon>
        <taxon>Pleosporales</taxon>
        <taxon>Massarineae</taxon>
        <taxon>Periconiaceae</taxon>
        <taxon>Periconia</taxon>
    </lineage>
</organism>
<dbReference type="InterPro" id="IPR007751">
    <property type="entry name" value="DUF676_lipase-like"/>
</dbReference>
<dbReference type="InterPro" id="IPR029058">
    <property type="entry name" value="AB_hydrolase_fold"/>
</dbReference>
<accession>A0A2V1DFA0</accession>
<protein>
    <submittedName>
        <fullName evidence="6">Uncharacterized protein</fullName>
    </submittedName>
</protein>
<feature type="region of interest" description="Disordered" evidence="3">
    <location>
        <begin position="1"/>
        <end position="48"/>
    </location>
</feature>
<proteinExistence type="inferred from homology"/>
<sequence>MRRHLKSLLKGKSHSTSREDVNFQSPASSVNQSSKDGSSTTPPPVIMKGDNFGLQTLYEPDRPEDAKVDIIFVHGLTGNSFNTWLHKERYIHWPSQLLKDDIQLARILIFGYDANVASFWGGSSQNRLANHAENLVGQLVGLREDTESEGRQTIFIAHSLGGLVVERALQVSVDSAERHIRTVEQNTLGIAFLGTPHSGSDWAPFAKAIGNLLSLVGKRVNVNILDTLKRDSQTLLDVENWFGHWLRRRAESGSPVNITTFFEELELPLGGKVVEESQAKMTGYSSYGIHANHMEMTKFSGLHDPGYMAVRREIRRWCKGINVQQAGELKNEALTQQVEELLIELQRHTCAYKERKDVNPLRIPGTCEWFTRHQKFQHWNGDDSNGLLWVSADPGCGKSVLARYLVEEVIPQPGRAVCYFFFKDGYPDQQSASKALCAILHQLFLQQPKLAQESILKQFKLSRDTIYESISQLWSLLVEAVSISQIGEITCVLDALDECQGEDFKVLSQLITAHYLRSEKSRLKFILLSRPYQHIQWQFQELEDDMPMIHLSGEEEEEMEDIIKEIDLVIQSRVSSIGRRRKLLPEECEHLHSLLTAVPNRTYLWVTLTLDVIENLPGFTKGNVKRAVTQLPQTVDEAYSKILSRSLDVQKAFKALHCVIAAEWPLMVDDLMCMITIEEDKTFEEILDDLEPETRFRITLRNLCGLCLVVIDNKVYFLHQTVREFLVSPRSRISMDLQNASIAPDKTVWKHSIEITESHMTLTKISLWTIMSLPIRPDGFLELPNPSEETFDGIWTYSRKHWHLHYRLSADQHDATIQTKVLHLLRPKPLLWRLEMFTVPFSVTHSPRSRSKLGAIYSHNHTAESNMLLIASIYGFDDVVKTLLGTENVDVNIQDVYHGMTPLSWAICSNSRTIFKVLLAHKDVDMNICDNKGLTPLYHAAYELRVEMLSDLLLFVSMEAQAGVVPPILAMLGRSKTSTEAKEIFQMLLAHDSLNINASLNKYGETALMIYVGDAHRVEQIVQHPNIQINAQDSKGKTALMEAASWEGYTDIVEILLRHPNIKPNICDKKGKTALMKAASWGGNTDTVEILLRHPNIKPNICDKKGKTALMYAARGRSSETVKLLIQHPDIDFNARDNAGQTALNIAKAAGREENIHIILQHRAHDLIFRNEELDDILHYLAIRPWADLLRTIIKETSPTPSTINHLLQTTMRFRVNTTVWIEKMRSTTNHLSLLFGHIEGSNGDIFVSIKECQKTLDQSLSSIMELEKYLYSIEAVEHFLSELVPAASHLPMSTATVTQKEQDEYFAQLLQDNSPCFVRAYYSDQDVNRILNGR</sequence>
<dbReference type="InterPro" id="IPR002110">
    <property type="entry name" value="Ankyrin_rpt"/>
</dbReference>
<dbReference type="SUPFAM" id="SSF52540">
    <property type="entry name" value="P-loop containing nucleoside triphosphate hydrolases"/>
    <property type="match status" value="1"/>
</dbReference>
<dbReference type="Pfam" id="PF24883">
    <property type="entry name" value="NPHP3_N"/>
    <property type="match status" value="1"/>
</dbReference>
<dbReference type="EMBL" id="KZ805456">
    <property type="protein sequence ID" value="PVH96718.1"/>
    <property type="molecule type" value="Genomic_DNA"/>
</dbReference>
<evidence type="ECO:0000256" key="2">
    <source>
        <dbReference type="ARBA" id="ARBA00022737"/>
    </source>
</evidence>
<dbReference type="SMART" id="SM00248">
    <property type="entry name" value="ANK"/>
    <property type="match status" value="8"/>
</dbReference>
<evidence type="ECO:0000259" key="5">
    <source>
        <dbReference type="Pfam" id="PF24883"/>
    </source>
</evidence>
<keyword evidence="2" id="KW-0677">Repeat</keyword>
<dbReference type="Gene3D" id="3.40.50.300">
    <property type="entry name" value="P-loop containing nucleotide triphosphate hydrolases"/>
    <property type="match status" value="1"/>
</dbReference>
<comment type="similarity">
    <text evidence="1">Belongs to the putative lipase ROG1 family.</text>
</comment>
<dbReference type="Proteomes" id="UP000244855">
    <property type="component" value="Unassembled WGS sequence"/>
</dbReference>
<dbReference type="Pfam" id="PF05057">
    <property type="entry name" value="DUF676"/>
    <property type="match status" value="1"/>
</dbReference>
<dbReference type="SUPFAM" id="SSF53474">
    <property type="entry name" value="alpha/beta-Hydrolases"/>
    <property type="match status" value="1"/>
</dbReference>
<keyword evidence="7" id="KW-1185">Reference proteome</keyword>
<feature type="domain" description="DUF676" evidence="4">
    <location>
        <begin position="70"/>
        <end position="200"/>
    </location>
</feature>
<dbReference type="InterPro" id="IPR056884">
    <property type="entry name" value="NPHP3-like_N"/>
</dbReference>
<dbReference type="Pfam" id="PF12796">
    <property type="entry name" value="Ank_2"/>
    <property type="match status" value="3"/>
</dbReference>
<evidence type="ECO:0000313" key="6">
    <source>
        <dbReference type="EMBL" id="PVH96718.1"/>
    </source>
</evidence>
<dbReference type="InterPro" id="IPR036770">
    <property type="entry name" value="Ankyrin_rpt-contain_sf"/>
</dbReference>
<dbReference type="OrthoDB" id="194358at2759"/>
<evidence type="ECO:0000313" key="7">
    <source>
        <dbReference type="Proteomes" id="UP000244855"/>
    </source>
</evidence>
<evidence type="ECO:0000256" key="1">
    <source>
        <dbReference type="ARBA" id="ARBA00007920"/>
    </source>
</evidence>
<reference evidence="6 7" key="1">
    <citation type="journal article" date="2018" name="Sci. Rep.">
        <title>Comparative genomics provides insights into the lifestyle and reveals functional heterogeneity of dark septate endophytic fungi.</title>
        <authorList>
            <person name="Knapp D.G."/>
            <person name="Nemeth J.B."/>
            <person name="Barry K."/>
            <person name="Hainaut M."/>
            <person name="Henrissat B."/>
            <person name="Johnson J."/>
            <person name="Kuo A."/>
            <person name="Lim J.H.P."/>
            <person name="Lipzen A."/>
            <person name="Nolan M."/>
            <person name="Ohm R.A."/>
            <person name="Tamas L."/>
            <person name="Grigoriev I.V."/>
            <person name="Spatafora J.W."/>
            <person name="Nagy L.G."/>
            <person name="Kovacs G.M."/>
        </authorList>
    </citation>
    <scope>NUCLEOTIDE SEQUENCE [LARGE SCALE GENOMIC DNA]</scope>
    <source>
        <strain evidence="6 7">DSE2036</strain>
    </source>
</reference>
<dbReference type="Gene3D" id="3.40.50.1820">
    <property type="entry name" value="alpha/beta hydrolase"/>
    <property type="match status" value="1"/>
</dbReference>
<name>A0A2V1DFA0_9PLEO</name>
<evidence type="ECO:0000259" key="4">
    <source>
        <dbReference type="Pfam" id="PF05057"/>
    </source>
</evidence>
<gene>
    <name evidence="6" type="ORF">DM02DRAFT_598696</name>
</gene>
<dbReference type="Gene3D" id="1.25.40.20">
    <property type="entry name" value="Ankyrin repeat-containing domain"/>
    <property type="match status" value="3"/>
</dbReference>